<name>A0A438JC41_VITVI</name>
<comment type="caution">
    <text evidence="1">The sequence shown here is derived from an EMBL/GenBank/DDBJ whole genome shotgun (WGS) entry which is preliminary data.</text>
</comment>
<sequence>MLNLDEVGLTEAFFSFYFPIHRYEGALDPWMSSLWNTLSKMNPKFFPNGIDFLIQDAHLIDPPKVQITYHDVDKVHSHFSTDSGSFTESKIFLLLDSDLKCIEMQIERVRSMHPGKFSRDKNRPDCFLRMVLWTLHSVPYEVLKWLFPIGQHDVEKVLQYCLKCKSVALACCYATLARVD</sequence>
<dbReference type="AlphaFoldDB" id="A0A438JC41"/>
<organism evidence="1 2">
    <name type="scientific">Vitis vinifera</name>
    <name type="common">Grape</name>
    <dbReference type="NCBI Taxonomy" id="29760"/>
    <lineage>
        <taxon>Eukaryota</taxon>
        <taxon>Viridiplantae</taxon>
        <taxon>Streptophyta</taxon>
        <taxon>Embryophyta</taxon>
        <taxon>Tracheophyta</taxon>
        <taxon>Spermatophyta</taxon>
        <taxon>Magnoliopsida</taxon>
        <taxon>eudicotyledons</taxon>
        <taxon>Gunneridae</taxon>
        <taxon>Pentapetalae</taxon>
        <taxon>rosids</taxon>
        <taxon>Vitales</taxon>
        <taxon>Vitaceae</taxon>
        <taxon>Viteae</taxon>
        <taxon>Vitis</taxon>
    </lineage>
</organism>
<reference evidence="1 2" key="1">
    <citation type="journal article" date="2018" name="PLoS Genet.">
        <title>Population sequencing reveals clonal diversity and ancestral inbreeding in the grapevine cultivar Chardonnay.</title>
        <authorList>
            <person name="Roach M.J."/>
            <person name="Johnson D.L."/>
            <person name="Bohlmann J."/>
            <person name="van Vuuren H.J."/>
            <person name="Jones S.J."/>
            <person name="Pretorius I.S."/>
            <person name="Schmidt S.A."/>
            <person name="Borneman A.R."/>
        </authorList>
    </citation>
    <scope>NUCLEOTIDE SEQUENCE [LARGE SCALE GENOMIC DNA]</scope>
    <source>
        <strain evidence="2">cv. Chardonnay</strain>
        <tissue evidence="1">Leaf</tissue>
    </source>
</reference>
<evidence type="ECO:0000313" key="2">
    <source>
        <dbReference type="Proteomes" id="UP000288805"/>
    </source>
</evidence>
<dbReference type="EMBL" id="QGNW01000051">
    <property type="protein sequence ID" value="RVX06519.1"/>
    <property type="molecule type" value="Genomic_DNA"/>
</dbReference>
<proteinExistence type="predicted"/>
<protein>
    <submittedName>
        <fullName evidence="1">NADPH-dependent diflavin oxidoreductase 1</fullName>
    </submittedName>
</protein>
<accession>A0A438JC41</accession>
<gene>
    <name evidence="1" type="primary">ATR3_4</name>
    <name evidence="1" type="ORF">CK203_023541</name>
</gene>
<evidence type="ECO:0000313" key="1">
    <source>
        <dbReference type="EMBL" id="RVX06519.1"/>
    </source>
</evidence>
<dbReference type="Proteomes" id="UP000288805">
    <property type="component" value="Unassembled WGS sequence"/>
</dbReference>